<evidence type="ECO:0000256" key="4">
    <source>
        <dbReference type="ARBA" id="ARBA00023015"/>
    </source>
</evidence>
<dbReference type="Pfam" id="PF00105">
    <property type="entry name" value="zf-C4"/>
    <property type="match status" value="1"/>
</dbReference>
<dbReference type="GO" id="GO:0008270">
    <property type="term" value="F:zinc ion binding"/>
    <property type="evidence" value="ECO:0007669"/>
    <property type="project" value="UniProtKB-KW"/>
</dbReference>
<dbReference type="AlphaFoldDB" id="A0A814MDI2"/>
<proteinExistence type="predicted"/>
<evidence type="ECO:0000256" key="7">
    <source>
        <dbReference type="ARBA" id="ARBA00023170"/>
    </source>
</evidence>
<dbReference type="InterPro" id="IPR050234">
    <property type="entry name" value="Nuclear_hormone_rcpt_NR1"/>
</dbReference>
<keyword evidence="5" id="KW-0238">DNA-binding</keyword>
<evidence type="ECO:0000256" key="1">
    <source>
        <dbReference type="ARBA" id="ARBA00022723"/>
    </source>
</evidence>
<accession>A0A814MDI2</accession>
<evidence type="ECO:0000313" key="10">
    <source>
        <dbReference type="EMBL" id="CAF1078075.1"/>
    </source>
</evidence>
<name>A0A814MDI2_9BILA</name>
<dbReference type="Proteomes" id="UP000663889">
    <property type="component" value="Unassembled WGS sequence"/>
</dbReference>
<dbReference type="PRINTS" id="PR00047">
    <property type="entry name" value="STROIDFINGER"/>
</dbReference>
<gene>
    <name evidence="10" type="ORF">SEV965_LOCUS14703</name>
</gene>
<dbReference type="GO" id="GO:0030154">
    <property type="term" value="P:cell differentiation"/>
    <property type="evidence" value="ECO:0007669"/>
    <property type="project" value="TreeGrafter"/>
</dbReference>
<dbReference type="InterPro" id="IPR013088">
    <property type="entry name" value="Znf_NHR/GATA"/>
</dbReference>
<evidence type="ECO:0000256" key="6">
    <source>
        <dbReference type="ARBA" id="ARBA00023163"/>
    </source>
</evidence>
<dbReference type="Gene3D" id="3.30.50.10">
    <property type="entry name" value="Erythroid Transcription Factor GATA-1, subunit A"/>
    <property type="match status" value="1"/>
</dbReference>
<dbReference type="EMBL" id="CAJNOU010000743">
    <property type="protein sequence ID" value="CAF1078075.1"/>
    <property type="molecule type" value="Genomic_DNA"/>
</dbReference>
<organism evidence="10 11">
    <name type="scientific">Rotaria sordida</name>
    <dbReference type="NCBI Taxonomy" id="392033"/>
    <lineage>
        <taxon>Eukaryota</taxon>
        <taxon>Metazoa</taxon>
        <taxon>Spiralia</taxon>
        <taxon>Gnathifera</taxon>
        <taxon>Rotifera</taxon>
        <taxon>Eurotatoria</taxon>
        <taxon>Bdelloidea</taxon>
        <taxon>Philodinida</taxon>
        <taxon>Philodinidae</taxon>
        <taxon>Rotaria</taxon>
    </lineage>
</organism>
<protein>
    <recommendedName>
        <fullName evidence="9">Nuclear receptor domain-containing protein</fullName>
    </recommendedName>
</protein>
<keyword evidence="4" id="KW-0805">Transcription regulation</keyword>
<dbReference type="GO" id="GO:0004879">
    <property type="term" value="F:nuclear receptor activity"/>
    <property type="evidence" value="ECO:0007669"/>
    <property type="project" value="TreeGrafter"/>
</dbReference>
<keyword evidence="3" id="KW-0862">Zinc</keyword>
<comment type="caution">
    <text evidence="10">The sequence shown here is derived from an EMBL/GenBank/DDBJ whole genome shotgun (WGS) entry which is preliminary data.</text>
</comment>
<evidence type="ECO:0000256" key="2">
    <source>
        <dbReference type="ARBA" id="ARBA00022771"/>
    </source>
</evidence>
<evidence type="ECO:0000259" key="9">
    <source>
        <dbReference type="PROSITE" id="PS51030"/>
    </source>
</evidence>
<feature type="domain" description="Nuclear receptor" evidence="9">
    <location>
        <begin position="20"/>
        <end position="96"/>
    </location>
</feature>
<dbReference type="GO" id="GO:0045944">
    <property type="term" value="P:positive regulation of transcription by RNA polymerase II"/>
    <property type="evidence" value="ECO:0007669"/>
    <property type="project" value="TreeGrafter"/>
</dbReference>
<evidence type="ECO:0000256" key="3">
    <source>
        <dbReference type="ARBA" id="ARBA00022833"/>
    </source>
</evidence>
<keyword evidence="7" id="KW-0675">Receptor</keyword>
<dbReference type="PANTHER" id="PTHR24082">
    <property type="entry name" value="NUCLEAR HORMONE RECEPTOR"/>
    <property type="match status" value="1"/>
</dbReference>
<dbReference type="GO" id="GO:0000122">
    <property type="term" value="P:negative regulation of transcription by RNA polymerase II"/>
    <property type="evidence" value="ECO:0007669"/>
    <property type="project" value="TreeGrafter"/>
</dbReference>
<dbReference type="SUPFAM" id="SSF57716">
    <property type="entry name" value="Glucocorticoid receptor-like (DNA-binding domain)"/>
    <property type="match status" value="1"/>
</dbReference>
<sequence length="144" mass="16491">MEKSLSNNSMNRKQQSTIVQTECKICGAPAKYSFFGVVSCNTCKMFFKRNGERGKETLKCLYDGHCEININNRHICSYCRLIKCLNSGMQVELIRSSYPKRNKTNRKKILITSTQQTASPIQSKFNEPQQVTLIDNHTSICEHC</sequence>
<reference evidence="10" key="1">
    <citation type="submission" date="2021-02" db="EMBL/GenBank/DDBJ databases">
        <authorList>
            <person name="Nowell W R."/>
        </authorList>
    </citation>
    <scope>NUCLEOTIDE SEQUENCE</scope>
</reference>
<dbReference type="InterPro" id="IPR001628">
    <property type="entry name" value="Znf_hrmn_rcpt"/>
</dbReference>
<keyword evidence="2" id="KW-0863">Zinc-finger</keyword>
<dbReference type="PANTHER" id="PTHR24082:SF507">
    <property type="entry name" value="BILE ACID RECEPTOR-RELATED"/>
    <property type="match status" value="1"/>
</dbReference>
<dbReference type="GO" id="GO:0000978">
    <property type="term" value="F:RNA polymerase II cis-regulatory region sequence-specific DNA binding"/>
    <property type="evidence" value="ECO:0007669"/>
    <property type="project" value="TreeGrafter"/>
</dbReference>
<evidence type="ECO:0000256" key="5">
    <source>
        <dbReference type="ARBA" id="ARBA00023125"/>
    </source>
</evidence>
<evidence type="ECO:0000256" key="8">
    <source>
        <dbReference type="ARBA" id="ARBA00023242"/>
    </source>
</evidence>
<keyword evidence="6" id="KW-0804">Transcription</keyword>
<keyword evidence="8" id="KW-0539">Nucleus</keyword>
<evidence type="ECO:0000313" key="11">
    <source>
        <dbReference type="Proteomes" id="UP000663889"/>
    </source>
</evidence>
<dbReference type="SMART" id="SM00399">
    <property type="entry name" value="ZnF_C4"/>
    <property type="match status" value="1"/>
</dbReference>
<dbReference type="PROSITE" id="PS51030">
    <property type="entry name" value="NUCLEAR_REC_DBD_2"/>
    <property type="match status" value="1"/>
</dbReference>
<keyword evidence="1" id="KW-0479">Metal-binding</keyword>